<evidence type="ECO:0000313" key="2">
    <source>
        <dbReference type="Proteomes" id="UP001320706"/>
    </source>
</evidence>
<keyword evidence="2" id="KW-1185">Reference proteome</keyword>
<protein>
    <submittedName>
        <fullName evidence="1">Uncharacterized protein</fullName>
    </submittedName>
</protein>
<reference evidence="1" key="1">
    <citation type="submission" date="2024-02" db="EMBL/GenBank/DDBJ databases">
        <title>Metagenome Assembled Genome of Zalaria obscura JY119.</title>
        <authorList>
            <person name="Vighnesh L."/>
            <person name="Jagadeeshwari U."/>
            <person name="Venkata Ramana C."/>
            <person name="Sasikala C."/>
        </authorList>
    </citation>
    <scope>NUCLEOTIDE SEQUENCE</scope>
    <source>
        <strain evidence="1">JY119</strain>
    </source>
</reference>
<dbReference type="EMBL" id="JAMKPW020000044">
    <property type="protein sequence ID" value="KAK8192741.1"/>
    <property type="molecule type" value="Genomic_DNA"/>
</dbReference>
<gene>
    <name evidence="1" type="ORF">M8818_007913</name>
</gene>
<comment type="caution">
    <text evidence="1">The sequence shown here is derived from an EMBL/GenBank/DDBJ whole genome shotgun (WGS) entry which is preliminary data.</text>
</comment>
<organism evidence="1 2">
    <name type="scientific">Zalaria obscura</name>
    <dbReference type="NCBI Taxonomy" id="2024903"/>
    <lineage>
        <taxon>Eukaryota</taxon>
        <taxon>Fungi</taxon>
        <taxon>Dikarya</taxon>
        <taxon>Ascomycota</taxon>
        <taxon>Pezizomycotina</taxon>
        <taxon>Dothideomycetes</taxon>
        <taxon>Dothideomycetidae</taxon>
        <taxon>Dothideales</taxon>
        <taxon>Zalariaceae</taxon>
        <taxon>Zalaria</taxon>
    </lineage>
</organism>
<sequence>MPIEIKEVLPLQPRKDSDLNSKPVIRIEQPADVHPFDESPSMTVLPSLDKQRISAAPTASSVYSREFREPADDVWSQIQLPPQQPRPRTQGTVESGSVSRTVDSYNGVPSEESTQTLTSAVYGVAKEVPQPRSKQSLGSRITGLRRAKSNLSKAAAPAAPKNGTRWDEYLGEPIFNDSGKPSQVNPPTFADHFGSKGGSKPFGVSVSITGPSEKPRKASFTEKAAQLGKDVTAVDRRTSNPFTIRRQAAGPRKGSYNMIDSDSEVSRDSADARQSERSISRSQTSPVSNSTMSHDETPRPIIVEPLKITKRQQQHIQPAAKAVDLSTTNYPSPVSLPSLSALSTSSPLANRSTSISRKPVASPSIRTVTASGTATPPSRDSDHSYDRLSDLAQHPSSHFSWTTYAPSLADPQSPTYPLPKTVTEREEPRSHFSWTTVNTSMTYQHSPPPSPPPIPEEYASSIMSRKRPIPKDKGPQPLKDTTNATAPPTPPASSSPTAPTAPTAQTSSDTTKALPALPNHLPPNASRVDVLTAQLNDLQFQHNNLARLIAETLKIDFASPLVVDERTRREARKRLEELRERLGDVEREEHEVGRKLTRARRRVEREEGEGSGLWVRRVTG</sequence>
<name>A0ACC3S3U7_9PEZI</name>
<dbReference type="Proteomes" id="UP001320706">
    <property type="component" value="Unassembled WGS sequence"/>
</dbReference>
<accession>A0ACC3S3U7</accession>
<evidence type="ECO:0000313" key="1">
    <source>
        <dbReference type="EMBL" id="KAK8192741.1"/>
    </source>
</evidence>
<proteinExistence type="predicted"/>